<feature type="domain" description="SRCR" evidence="6">
    <location>
        <begin position="29"/>
        <end position="66"/>
    </location>
</feature>
<dbReference type="Gene3D" id="1.25.40.420">
    <property type="match status" value="1"/>
</dbReference>
<dbReference type="OrthoDB" id="25028at2759"/>
<dbReference type="Gene3D" id="3.30.710.10">
    <property type="entry name" value="Potassium Channel Kv1.1, Chain A"/>
    <property type="match status" value="1"/>
</dbReference>
<gene>
    <name evidence="7" type="ORF">mPipKuh1_007527</name>
</gene>
<dbReference type="PRINTS" id="PR00258">
    <property type="entry name" value="SPERACTRCPTR"/>
</dbReference>
<keyword evidence="8" id="KW-1185">Reference proteome</keyword>
<dbReference type="InterPro" id="IPR036772">
    <property type="entry name" value="SRCR-like_dom_sf"/>
</dbReference>
<evidence type="ECO:0000313" key="7">
    <source>
        <dbReference type="EMBL" id="KAF6286814.1"/>
    </source>
</evidence>
<dbReference type="AlphaFoldDB" id="A0A7J7SES6"/>
<dbReference type="SUPFAM" id="SSF56487">
    <property type="entry name" value="SRCR-like"/>
    <property type="match status" value="1"/>
</dbReference>
<name>A0A7J7SES6_PIPKU</name>
<dbReference type="Pfam" id="PF07707">
    <property type="entry name" value="BACK"/>
    <property type="match status" value="1"/>
</dbReference>
<dbReference type="Gene3D" id="3.10.250.10">
    <property type="entry name" value="SRCR-like domain"/>
    <property type="match status" value="1"/>
</dbReference>
<dbReference type="FunFam" id="3.30.710.10:FF:000128">
    <property type="entry name" value="galectin-3-binding protein precursor"/>
    <property type="match status" value="1"/>
</dbReference>
<evidence type="ECO:0000313" key="8">
    <source>
        <dbReference type="Proteomes" id="UP000558488"/>
    </source>
</evidence>
<dbReference type="SMART" id="SM00202">
    <property type="entry name" value="SR"/>
    <property type="match status" value="1"/>
</dbReference>
<accession>A0A7J7SES6</accession>
<dbReference type="PANTHER" id="PTHR24410">
    <property type="entry name" value="HL07962P-RELATED"/>
    <property type="match status" value="1"/>
</dbReference>
<dbReference type="InterPro" id="IPR001190">
    <property type="entry name" value="SRCR"/>
</dbReference>
<dbReference type="InterPro" id="IPR011705">
    <property type="entry name" value="BACK"/>
</dbReference>
<keyword evidence="4" id="KW-1015">Disulfide bond</keyword>
<dbReference type="GO" id="GO:0016020">
    <property type="term" value="C:membrane"/>
    <property type="evidence" value="ECO:0007669"/>
    <property type="project" value="InterPro"/>
</dbReference>
<feature type="chain" id="PRO_5029685477" evidence="5">
    <location>
        <begin position="19"/>
        <end position="584"/>
    </location>
</feature>
<comment type="caution">
    <text evidence="7">The sequence shown here is derived from an EMBL/GenBank/DDBJ whole genome shotgun (WGS) entry which is preliminary data.</text>
</comment>
<dbReference type="Pfam" id="PF00530">
    <property type="entry name" value="SRCR"/>
    <property type="match status" value="1"/>
</dbReference>
<evidence type="ECO:0000256" key="2">
    <source>
        <dbReference type="ARBA" id="ARBA00022525"/>
    </source>
</evidence>
<evidence type="ECO:0000256" key="1">
    <source>
        <dbReference type="ARBA" id="ARBA00004613"/>
    </source>
</evidence>
<keyword evidence="3 5" id="KW-0732">Signal</keyword>
<keyword evidence="2" id="KW-0964">Secreted</keyword>
<evidence type="ECO:0000256" key="3">
    <source>
        <dbReference type="ARBA" id="ARBA00022729"/>
    </source>
</evidence>
<dbReference type="PROSITE" id="PS00420">
    <property type="entry name" value="SRCR_1"/>
    <property type="match status" value="1"/>
</dbReference>
<dbReference type="FunFam" id="3.10.250.10:FF:000001">
    <property type="entry name" value="Lysyl oxidase 4 isoform X1"/>
    <property type="match status" value="1"/>
</dbReference>
<sequence length="584" mass="63219">MALPQLLCLWLLVVGTQGVSDGDMRLASGDAPNEGRVEIFYGGRWGTVCDNLWDLVDAGVVCRALGFANATEALGGAAFGPGTGPVMLDEVQCSGTEPSLANCSSLGWMQSKCQHSKDAGVICSNETGGAHTLDLSAALPAALAQIFDGQRGCDLTVAVKAEGAEPLSLCAHSLILASNPEAQALWAEPGSSVTMEVDAECLPVVMDFIRYFYSRRIDVSLRSVKCFHRLASAFGARQLQAYCAGLFVFLLPQDLSFRTALDLHAYALATRDPALEELCVRFLAWNFEALTAAEAWAHVPTALLRALLSRDELAVPSELALLTALDAWSRERGAAPGDAEGLLREVRFPMISPEELFQLQGSLGLYRGHRALIRERTLQALEFHTVPLPLLAQLLGRNLSQEAYRPRLYTAPTWSWVVDKSARAPAPARRAPYAAHRYPYRYDYGPYGRYFPTAAPTGSFQTPPHPSFLFRDSRVSWTLVYLPTVQACWDHGFSCSSDEVPVLGLSRSGSSDPTIGYANRALMLCGGRFVADVTSFEDGKAPVPGALGANGSRRASFFPCPEGSFSSFRGVIRPFYLTNSSGVD</sequence>
<dbReference type="GO" id="GO:0031012">
    <property type="term" value="C:extracellular matrix"/>
    <property type="evidence" value="ECO:0007669"/>
    <property type="project" value="TreeGrafter"/>
</dbReference>
<reference evidence="7 8" key="1">
    <citation type="journal article" date="2020" name="Nature">
        <title>Six reference-quality genomes reveal evolution of bat adaptations.</title>
        <authorList>
            <person name="Jebb D."/>
            <person name="Huang Z."/>
            <person name="Pippel M."/>
            <person name="Hughes G.M."/>
            <person name="Lavrichenko K."/>
            <person name="Devanna P."/>
            <person name="Winkler S."/>
            <person name="Jermiin L.S."/>
            <person name="Skirmuntt E.C."/>
            <person name="Katzourakis A."/>
            <person name="Burkitt-Gray L."/>
            <person name="Ray D.A."/>
            <person name="Sullivan K.A.M."/>
            <person name="Roscito J.G."/>
            <person name="Kirilenko B.M."/>
            <person name="Davalos L.M."/>
            <person name="Corthals A.P."/>
            <person name="Power M.L."/>
            <person name="Jones G."/>
            <person name="Ransome R.D."/>
            <person name="Dechmann D.K.N."/>
            <person name="Locatelli A.G."/>
            <person name="Puechmaille S.J."/>
            <person name="Fedrigo O."/>
            <person name="Jarvis E.D."/>
            <person name="Hiller M."/>
            <person name="Vernes S.C."/>
            <person name="Myers E.W."/>
            <person name="Teeling E.C."/>
        </authorList>
    </citation>
    <scope>NUCLEOTIDE SEQUENCE [LARGE SCALE GENOMIC DNA]</scope>
    <source>
        <strain evidence="7">MPipKuh1</strain>
        <tissue evidence="7">Flight muscle</tissue>
    </source>
</reference>
<dbReference type="Proteomes" id="UP000558488">
    <property type="component" value="Unassembled WGS sequence"/>
</dbReference>
<evidence type="ECO:0000259" key="6">
    <source>
        <dbReference type="PROSITE" id="PS00420"/>
    </source>
</evidence>
<dbReference type="InterPro" id="IPR011333">
    <property type="entry name" value="SKP1/BTB/POZ_sf"/>
</dbReference>
<comment type="subcellular location">
    <subcellularLocation>
        <location evidence="1">Secreted</location>
    </subcellularLocation>
</comment>
<dbReference type="SMART" id="SM00875">
    <property type="entry name" value="BACK"/>
    <property type="match status" value="1"/>
</dbReference>
<dbReference type="GO" id="GO:0005615">
    <property type="term" value="C:extracellular space"/>
    <property type="evidence" value="ECO:0007669"/>
    <property type="project" value="TreeGrafter"/>
</dbReference>
<proteinExistence type="predicted"/>
<dbReference type="PANTHER" id="PTHR24410:SF16">
    <property type="entry name" value="GALECTIN-3-BINDING PROTEIN"/>
    <property type="match status" value="1"/>
</dbReference>
<dbReference type="EMBL" id="JACAGB010000044">
    <property type="protein sequence ID" value="KAF6286814.1"/>
    <property type="molecule type" value="Genomic_DNA"/>
</dbReference>
<feature type="signal peptide" evidence="5">
    <location>
        <begin position="1"/>
        <end position="18"/>
    </location>
</feature>
<evidence type="ECO:0000256" key="4">
    <source>
        <dbReference type="ARBA" id="ARBA00023157"/>
    </source>
</evidence>
<dbReference type="InterPro" id="IPR051481">
    <property type="entry name" value="BTB-POZ/Galectin-3-binding"/>
</dbReference>
<dbReference type="SUPFAM" id="SSF54695">
    <property type="entry name" value="POZ domain"/>
    <property type="match status" value="1"/>
</dbReference>
<organism evidence="7 8">
    <name type="scientific">Pipistrellus kuhlii</name>
    <name type="common">Kuhl's pipistrelle</name>
    <dbReference type="NCBI Taxonomy" id="59472"/>
    <lineage>
        <taxon>Eukaryota</taxon>
        <taxon>Metazoa</taxon>
        <taxon>Chordata</taxon>
        <taxon>Craniata</taxon>
        <taxon>Vertebrata</taxon>
        <taxon>Euteleostomi</taxon>
        <taxon>Mammalia</taxon>
        <taxon>Eutheria</taxon>
        <taxon>Laurasiatheria</taxon>
        <taxon>Chiroptera</taxon>
        <taxon>Yangochiroptera</taxon>
        <taxon>Vespertilionidae</taxon>
        <taxon>Pipistrellus</taxon>
    </lineage>
</organism>
<protein>
    <submittedName>
        <fullName evidence="7">Galectin 3 binding protein</fullName>
    </submittedName>
</protein>
<evidence type="ECO:0000256" key="5">
    <source>
        <dbReference type="SAM" id="SignalP"/>
    </source>
</evidence>